<name>A0A495XZM1_9MICO</name>
<evidence type="ECO:0000256" key="2">
    <source>
        <dbReference type="ARBA" id="ARBA00022475"/>
    </source>
</evidence>
<dbReference type="PANTHER" id="PTHR30589:SF0">
    <property type="entry name" value="PHOSPHATIDYLGLYCEROL--PROLIPOPROTEIN DIACYLGLYCERYL TRANSFERASE"/>
    <property type="match status" value="1"/>
</dbReference>
<dbReference type="PANTHER" id="PTHR30589">
    <property type="entry name" value="PROLIPOPROTEIN DIACYLGLYCERYL TRANSFERASE"/>
    <property type="match status" value="1"/>
</dbReference>
<dbReference type="NCBIfam" id="TIGR00544">
    <property type="entry name" value="lgt"/>
    <property type="match status" value="1"/>
</dbReference>
<dbReference type="UniPathway" id="UPA00664"/>
<dbReference type="EC" id="2.5.1.145" evidence="7"/>
<keyword evidence="2 7" id="KW-1003">Cell membrane</keyword>
<dbReference type="GO" id="GO:0042158">
    <property type="term" value="P:lipoprotein biosynthetic process"/>
    <property type="evidence" value="ECO:0007669"/>
    <property type="project" value="UniProtKB-UniRule"/>
</dbReference>
<evidence type="ECO:0000256" key="3">
    <source>
        <dbReference type="ARBA" id="ARBA00022679"/>
    </source>
</evidence>
<feature type="compositionally biased region" description="Low complexity" evidence="8">
    <location>
        <begin position="319"/>
        <end position="328"/>
    </location>
</feature>
<dbReference type="EMBL" id="RBXT01000001">
    <property type="protein sequence ID" value="RKT78176.1"/>
    <property type="molecule type" value="Genomic_DNA"/>
</dbReference>
<sequence length="371" mass="39696">MTALAALPTLLTMPTLPTGIRGQLAAVVPAEIPSPSVGVWHLGPLPIRGYALCILLGIVVAVWLTQRRLAARGHRAGVAIDISAWAVPFGILGGRLYHLITTPQPYFGEGGNPWRAFAIYEGGLGIWGAIALGAVGALIGCRKNGVTFRDFADAAAPGIAIAQAMGRFGNWFNNEIYGSPTDLPWKLKIYEWDSGAGRAVVDAAGNPVVKGYFQPTFLYEALWCLVLAAVLLWLGRHRDLRPGQTFAAYVMGYPVGRIVIENLRTDEANRILGQRVNTWVSLLVFALGVWLWFRCARLARREADAGGPAPAADTRDGVDAGPADGGDPIRTAEPDASDDPADRDGGVDEPADPSVERSLDAAVERSERPRS</sequence>
<keyword evidence="10" id="KW-1185">Reference proteome</keyword>
<feature type="binding site" evidence="7">
    <location>
        <position position="167"/>
    </location>
    <ligand>
        <name>a 1,2-diacyl-sn-glycero-3-phospho-(1'-sn-glycerol)</name>
        <dbReference type="ChEBI" id="CHEBI:64716"/>
    </ligand>
</feature>
<dbReference type="GO" id="GO:0008961">
    <property type="term" value="F:phosphatidylglycerol-prolipoprotein diacylglyceryl transferase activity"/>
    <property type="evidence" value="ECO:0007669"/>
    <property type="project" value="UniProtKB-UniRule"/>
</dbReference>
<keyword evidence="3 7" id="KW-0808">Transferase</keyword>
<comment type="caution">
    <text evidence="9">The sequence shown here is derived from an EMBL/GenBank/DDBJ whole genome shotgun (WGS) entry which is preliminary data.</text>
</comment>
<organism evidence="9 10">
    <name type="scientific">Terracoccus luteus</name>
    <dbReference type="NCBI Taxonomy" id="53356"/>
    <lineage>
        <taxon>Bacteria</taxon>
        <taxon>Bacillati</taxon>
        <taxon>Actinomycetota</taxon>
        <taxon>Actinomycetes</taxon>
        <taxon>Micrococcales</taxon>
        <taxon>Intrasporangiaceae</taxon>
        <taxon>Terracoccus</taxon>
    </lineage>
</organism>
<keyword evidence="6 7" id="KW-0472">Membrane</keyword>
<dbReference type="AlphaFoldDB" id="A0A495XZM1"/>
<comment type="catalytic activity">
    <reaction evidence="7">
        <text>L-cysteinyl-[prolipoprotein] + a 1,2-diacyl-sn-glycero-3-phospho-(1'-sn-glycerol) = an S-1,2-diacyl-sn-glyceryl-L-cysteinyl-[prolipoprotein] + sn-glycerol 1-phosphate + H(+)</text>
        <dbReference type="Rhea" id="RHEA:56712"/>
        <dbReference type="Rhea" id="RHEA-COMP:14679"/>
        <dbReference type="Rhea" id="RHEA-COMP:14680"/>
        <dbReference type="ChEBI" id="CHEBI:15378"/>
        <dbReference type="ChEBI" id="CHEBI:29950"/>
        <dbReference type="ChEBI" id="CHEBI:57685"/>
        <dbReference type="ChEBI" id="CHEBI:64716"/>
        <dbReference type="ChEBI" id="CHEBI:140658"/>
        <dbReference type="EC" id="2.5.1.145"/>
    </reaction>
</comment>
<proteinExistence type="inferred from homology"/>
<keyword evidence="9" id="KW-0449">Lipoprotein</keyword>
<evidence type="ECO:0000256" key="7">
    <source>
        <dbReference type="HAMAP-Rule" id="MF_01147"/>
    </source>
</evidence>
<evidence type="ECO:0000256" key="8">
    <source>
        <dbReference type="SAM" id="MobiDB-lite"/>
    </source>
</evidence>
<evidence type="ECO:0000256" key="6">
    <source>
        <dbReference type="ARBA" id="ARBA00023136"/>
    </source>
</evidence>
<feature type="transmembrane region" description="Helical" evidence="7">
    <location>
        <begin position="276"/>
        <end position="293"/>
    </location>
</feature>
<feature type="region of interest" description="Disordered" evidence="8">
    <location>
        <begin position="304"/>
        <end position="371"/>
    </location>
</feature>
<keyword evidence="5 7" id="KW-1133">Transmembrane helix</keyword>
<comment type="function">
    <text evidence="7">Catalyzes the transfer of the diacylglyceryl group from phosphatidylglycerol to the sulfhydryl group of the N-terminal cysteine of a prolipoprotein, the first step in the formation of mature lipoproteins.</text>
</comment>
<dbReference type="InterPro" id="IPR001640">
    <property type="entry name" value="Lgt"/>
</dbReference>
<dbReference type="Pfam" id="PF01790">
    <property type="entry name" value="LGT"/>
    <property type="match status" value="1"/>
</dbReference>
<evidence type="ECO:0000313" key="10">
    <source>
        <dbReference type="Proteomes" id="UP000278440"/>
    </source>
</evidence>
<evidence type="ECO:0000256" key="5">
    <source>
        <dbReference type="ARBA" id="ARBA00022989"/>
    </source>
</evidence>
<feature type="compositionally biased region" description="Basic and acidic residues" evidence="8">
    <location>
        <begin position="354"/>
        <end position="371"/>
    </location>
</feature>
<dbReference type="Proteomes" id="UP000278440">
    <property type="component" value="Unassembled WGS sequence"/>
</dbReference>
<feature type="transmembrane region" description="Helical" evidence="7">
    <location>
        <begin position="76"/>
        <end position="97"/>
    </location>
</feature>
<reference evidence="9 10" key="1">
    <citation type="submission" date="2018-10" db="EMBL/GenBank/DDBJ databases">
        <title>Sequencing the genomes of 1000 actinobacteria strains.</title>
        <authorList>
            <person name="Klenk H.-P."/>
        </authorList>
    </citation>
    <scope>NUCLEOTIDE SEQUENCE [LARGE SCALE GENOMIC DNA]</scope>
    <source>
        <strain evidence="9 10">DSM 44267</strain>
    </source>
</reference>
<evidence type="ECO:0000256" key="1">
    <source>
        <dbReference type="ARBA" id="ARBA00007150"/>
    </source>
</evidence>
<dbReference type="GO" id="GO:0005886">
    <property type="term" value="C:plasma membrane"/>
    <property type="evidence" value="ECO:0007669"/>
    <property type="project" value="UniProtKB-SubCell"/>
</dbReference>
<evidence type="ECO:0000313" key="9">
    <source>
        <dbReference type="EMBL" id="RKT78176.1"/>
    </source>
</evidence>
<dbReference type="HAMAP" id="MF_01147">
    <property type="entry name" value="Lgt"/>
    <property type="match status" value="1"/>
</dbReference>
<accession>A0A495XZM1</accession>
<comment type="subcellular location">
    <subcellularLocation>
        <location evidence="7">Cell membrane</location>
        <topology evidence="7">Multi-pass membrane protein</topology>
    </subcellularLocation>
</comment>
<dbReference type="PROSITE" id="PS01311">
    <property type="entry name" value="LGT"/>
    <property type="match status" value="1"/>
</dbReference>
<feature type="transmembrane region" description="Helical" evidence="7">
    <location>
        <begin position="217"/>
        <end position="235"/>
    </location>
</feature>
<feature type="transmembrane region" description="Helical" evidence="7">
    <location>
        <begin position="117"/>
        <end position="139"/>
    </location>
</feature>
<protein>
    <recommendedName>
        <fullName evidence="7">Phosphatidylglycerol--prolipoprotein diacylglyceryl transferase</fullName>
        <ecNumber evidence="7">2.5.1.145</ecNumber>
    </recommendedName>
</protein>
<feature type="transmembrane region" description="Helical" evidence="7">
    <location>
        <begin position="45"/>
        <end position="64"/>
    </location>
</feature>
<evidence type="ECO:0000256" key="4">
    <source>
        <dbReference type="ARBA" id="ARBA00022692"/>
    </source>
</evidence>
<keyword evidence="4 7" id="KW-0812">Transmembrane</keyword>
<gene>
    <name evidence="7" type="primary">lgt</name>
    <name evidence="9" type="ORF">DFJ68_1615</name>
</gene>
<comment type="pathway">
    <text evidence="7">Protein modification; lipoprotein biosynthesis (diacylglyceryl transfer).</text>
</comment>
<comment type="similarity">
    <text evidence="1 7">Belongs to the Lgt family.</text>
</comment>